<dbReference type="AlphaFoldDB" id="A0A2P2NFS5"/>
<accession>A0A2P2NFS5</accession>
<name>A0A2P2NFS5_RHIMU</name>
<reference evidence="1" key="1">
    <citation type="submission" date="2018-02" db="EMBL/GenBank/DDBJ databases">
        <title>Rhizophora mucronata_Transcriptome.</title>
        <authorList>
            <person name="Meera S.P."/>
            <person name="Sreeshan A."/>
            <person name="Augustine A."/>
        </authorList>
    </citation>
    <scope>NUCLEOTIDE SEQUENCE</scope>
    <source>
        <tissue evidence="1">Leaf</tissue>
    </source>
</reference>
<organism evidence="1">
    <name type="scientific">Rhizophora mucronata</name>
    <name type="common">Asiatic mangrove</name>
    <dbReference type="NCBI Taxonomy" id="61149"/>
    <lineage>
        <taxon>Eukaryota</taxon>
        <taxon>Viridiplantae</taxon>
        <taxon>Streptophyta</taxon>
        <taxon>Embryophyta</taxon>
        <taxon>Tracheophyta</taxon>
        <taxon>Spermatophyta</taxon>
        <taxon>Magnoliopsida</taxon>
        <taxon>eudicotyledons</taxon>
        <taxon>Gunneridae</taxon>
        <taxon>Pentapetalae</taxon>
        <taxon>rosids</taxon>
        <taxon>fabids</taxon>
        <taxon>Malpighiales</taxon>
        <taxon>Rhizophoraceae</taxon>
        <taxon>Rhizophora</taxon>
    </lineage>
</organism>
<evidence type="ECO:0000313" key="1">
    <source>
        <dbReference type="EMBL" id="MBX41313.1"/>
    </source>
</evidence>
<protein>
    <submittedName>
        <fullName evidence="1">Uncharacterized protein</fullName>
    </submittedName>
</protein>
<proteinExistence type="predicted"/>
<dbReference type="EMBL" id="GGEC01060829">
    <property type="protein sequence ID" value="MBX41313.1"/>
    <property type="molecule type" value="Transcribed_RNA"/>
</dbReference>
<sequence length="61" mass="7196">MSLYPVHIGCKLHKKRQTIVTASGQSSFTSRKDGSEVNENWTENQIENSCRFMLHYWQVYM</sequence>